<dbReference type="SMART" id="SM00564">
    <property type="entry name" value="PQQ"/>
    <property type="match status" value="2"/>
</dbReference>
<gene>
    <name evidence="3" type="ORF">Poly41_19280</name>
</gene>
<keyword evidence="1" id="KW-0732">Signal</keyword>
<reference evidence="3 4" key="1">
    <citation type="submission" date="2019-02" db="EMBL/GenBank/DDBJ databases">
        <title>Deep-cultivation of Planctomycetes and their phenomic and genomic characterization uncovers novel biology.</title>
        <authorList>
            <person name="Wiegand S."/>
            <person name="Jogler M."/>
            <person name="Boedeker C."/>
            <person name="Pinto D."/>
            <person name="Vollmers J."/>
            <person name="Rivas-Marin E."/>
            <person name="Kohn T."/>
            <person name="Peeters S.H."/>
            <person name="Heuer A."/>
            <person name="Rast P."/>
            <person name="Oberbeckmann S."/>
            <person name="Bunk B."/>
            <person name="Jeske O."/>
            <person name="Meyerdierks A."/>
            <person name="Storesund J.E."/>
            <person name="Kallscheuer N."/>
            <person name="Luecker S."/>
            <person name="Lage O.M."/>
            <person name="Pohl T."/>
            <person name="Merkel B.J."/>
            <person name="Hornburger P."/>
            <person name="Mueller R.-W."/>
            <person name="Bruemmer F."/>
            <person name="Labrenz M."/>
            <person name="Spormann A.M."/>
            <person name="Op Den Camp H."/>
            <person name="Overmann J."/>
            <person name="Amann R."/>
            <person name="Jetten M.S.M."/>
            <person name="Mascher T."/>
            <person name="Medema M.H."/>
            <person name="Devos D.P."/>
            <person name="Kaster A.-K."/>
            <person name="Ovreas L."/>
            <person name="Rohde M."/>
            <person name="Galperin M.Y."/>
            <person name="Jogler C."/>
        </authorList>
    </citation>
    <scope>NUCLEOTIDE SEQUENCE [LARGE SCALE GENOMIC DNA]</scope>
    <source>
        <strain evidence="3 4">Poly41</strain>
    </source>
</reference>
<feature type="domain" description="Pyrrolo-quinoline quinone repeat" evidence="2">
    <location>
        <begin position="125"/>
        <end position="326"/>
    </location>
</feature>
<dbReference type="InterPro" id="IPR015943">
    <property type="entry name" value="WD40/YVTN_repeat-like_dom_sf"/>
</dbReference>
<feature type="chain" id="PRO_5022971757" evidence="1">
    <location>
        <begin position="23"/>
        <end position="419"/>
    </location>
</feature>
<dbReference type="EMBL" id="SJPV01000002">
    <property type="protein sequence ID" value="TWU41091.1"/>
    <property type="molecule type" value="Genomic_DNA"/>
</dbReference>
<dbReference type="InterPro" id="IPR018391">
    <property type="entry name" value="PQQ_b-propeller_rpt"/>
</dbReference>
<feature type="signal peptide" evidence="1">
    <location>
        <begin position="1"/>
        <end position="22"/>
    </location>
</feature>
<dbReference type="SUPFAM" id="SSF50998">
    <property type="entry name" value="Quinoprotein alcohol dehydrogenase-like"/>
    <property type="match status" value="1"/>
</dbReference>
<protein>
    <submittedName>
        <fullName evidence="3">Outer membrane biogenesis protein BamB</fullName>
    </submittedName>
</protein>
<dbReference type="OrthoDB" id="244732at2"/>
<keyword evidence="4" id="KW-1185">Reference proteome</keyword>
<proteinExistence type="predicted"/>
<dbReference type="InterPro" id="IPR002372">
    <property type="entry name" value="PQQ_rpt_dom"/>
</dbReference>
<dbReference type="InterPro" id="IPR011047">
    <property type="entry name" value="Quinoprotein_ADH-like_sf"/>
</dbReference>
<dbReference type="RefSeq" id="WP_146525583.1">
    <property type="nucleotide sequence ID" value="NZ_SJPV01000002.1"/>
</dbReference>
<organism evidence="3 4">
    <name type="scientific">Novipirellula artificiosorum</name>
    <dbReference type="NCBI Taxonomy" id="2528016"/>
    <lineage>
        <taxon>Bacteria</taxon>
        <taxon>Pseudomonadati</taxon>
        <taxon>Planctomycetota</taxon>
        <taxon>Planctomycetia</taxon>
        <taxon>Pirellulales</taxon>
        <taxon>Pirellulaceae</taxon>
        <taxon>Novipirellula</taxon>
    </lineage>
</organism>
<name>A0A5C6E069_9BACT</name>
<evidence type="ECO:0000313" key="3">
    <source>
        <dbReference type="EMBL" id="TWU41091.1"/>
    </source>
</evidence>
<comment type="caution">
    <text evidence="3">The sequence shown here is derived from an EMBL/GenBank/DDBJ whole genome shotgun (WGS) entry which is preliminary data.</text>
</comment>
<dbReference type="Pfam" id="PF13360">
    <property type="entry name" value="PQQ_2"/>
    <property type="match status" value="1"/>
</dbReference>
<evidence type="ECO:0000256" key="1">
    <source>
        <dbReference type="SAM" id="SignalP"/>
    </source>
</evidence>
<dbReference type="Proteomes" id="UP000319143">
    <property type="component" value="Unassembled WGS sequence"/>
</dbReference>
<dbReference type="PANTHER" id="PTHR34512:SF30">
    <property type="entry name" value="OUTER MEMBRANE PROTEIN ASSEMBLY FACTOR BAMB"/>
    <property type="match status" value="1"/>
</dbReference>
<evidence type="ECO:0000313" key="4">
    <source>
        <dbReference type="Proteomes" id="UP000319143"/>
    </source>
</evidence>
<dbReference type="PANTHER" id="PTHR34512">
    <property type="entry name" value="CELL SURFACE PROTEIN"/>
    <property type="match status" value="1"/>
</dbReference>
<dbReference type="AlphaFoldDB" id="A0A5C6E069"/>
<sequence length="419" mass="46179" precursor="true">MLQPRLWLVLSTYVLLGHAALAQDWPQWRGPNGDNHADPSTDAPLRWDLTTSENVSWKTAIPGYGHSTPIVVGDSIFLTTADEDAGTQSVLKLDRQSGRLMDNWVLHRGTLPERIHSKNSYASPSPASDGERVFACFHTDDAIWLTALTFEGREVWKKKIGDFKPQRFQFGYGASPIVEDDLVIVASEYDGADSGLYALDVQSGQVVWNAKRPVNLNFASPIAATLAGKRQILLAGGELICSYDPPSGRELWRVETTTEAICGTVVWDDRRVLISGGNPDSGTWCVAGDGSRNLIWDNQIKCYEQSLLTISNYVFAVADNGVAFCWRTVDGKPMWQKRLFGGGVSASPTLVRDRIYIASERGTVYVLAATPDRFDLLAENQTGDSIFATPLAIDDRLLIRTTVIEGPKQQQYLVALGQQ</sequence>
<accession>A0A5C6E069</accession>
<dbReference type="Gene3D" id="2.130.10.10">
    <property type="entry name" value="YVTN repeat-like/Quinoprotein amine dehydrogenase"/>
    <property type="match status" value="1"/>
</dbReference>
<evidence type="ECO:0000259" key="2">
    <source>
        <dbReference type="Pfam" id="PF13360"/>
    </source>
</evidence>